<organism evidence="4 5">
    <name type="scientific">Nocardioides albertanoniae</name>
    <dbReference type="NCBI Taxonomy" id="1175486"/>
    <lineage>
        <taxon>Bacteria</taxon>
        <taxon>Bacillati</taxon>
        <taxon>Actinomycetota</taxon>
        <taxon>Actinomycetes</taxon>
        <taxon>Propionibacteriales</taxon>
        <taxon>Nocardioidaceae</taxon>
        <taxon>Nocardioides</taxon>
    </lineage>
</organism>
<reference evidence="4 5" key="1">
    <citation type="submission" date="2019-06" db="EMBL/GenBank/DDBJ databases">
        <title>Sequencing the genomes of 1000 actinobacteria strains.</title>
        <authorList>
            <person name="Klenk H.-P."/>
        </authorList>
    </citation>
    <scope>NUCLEOTIDE SEQUENCE [LARGE SCALE GENOMIC DNA]</scope>
    <source>
        <strain evidence="4 5">DSM 25218</strain>
    </source>
</reference>
<evidence type="ECO:0000313" key="4">
    <source>
        <dbReference type="EMBL" id="TQL68428.1"/>
    </source>
</evidence>
<feature type="region of interest" description="Disordered" evidence="1">
    <location>
        <begin position="29"/>
        <end position="51"/>
    </location>
</feature>
<evidence type="ECO:0000256" key="1">
    <source>
        <dbReference type="SAM" id="MobiDB-lite"/>
    </source>
</evidence>
<dbReference type="OrthoDB" id="9758957at2"/>
<keyword evidence="5" id="KW-1185">Reference proteome</keyword>
<feature type="domain" description="GP-PDE" evidence="3">
    <location>
        <begin position="246"/>
        <end position="498"/>
    </location>
</feature>
<dbReference type="SUPFAM" id="SSF51695">
    <property type="entry name" value="PLC-like phosphodiesterases"/>
    <property type="match status" value="1"/>
</dbReference>
<dbReference type="PANTHER" id="PTHR46211">
    <property type="entry name" value="GLYCEROPHOSPHORYL DIESTER PHOSPHODIESTERASE"/>
    <property type="match status" value="1"/>
</dbReference>
<evidence type="ECO:0000256" key="2">
    <source>
        <dbReference type="SAM" id="SignalP"/>
    </source>
</evidence>
<dbReference type="GO" id="GO:0006629">
    <property type="term" value="P:lipid metabolic process"/>
    <property type="evidence" value="ECO:0007669"/>
    <property type="project" value="InterPro"/>
</dbReference>
<dbReference type="Proteomes" id="UP000320209">
    <property type="component" value="Unassembled WGS sequence"/>
</dbReference>
<feature type="compositionally biased region" description="Low complexity" evidence="1">
    <location>
        <begin position="35"/>
        <end position="51"/>
    </location>
</feature>
<dbReference type="GO" id="GO:0008081">
    <property type="term" value="F:phosphoric diester hydrolase activity"/>
    <property type="evidence" value="ECO:0007669"/>
    <property type="project" value="InterPro"/>
</dbReference>
<dbReference type="InterPro" id="IPR017946">
    <property type="entry name" value="PLC-like_Pdiesterase_TIM-brl"/>
</dbReference>
<dbReference type="AlphaFoldDB" id="A0A543A770"/>
<name>A0A543A770_9ACTN</name>
<accession>A0A543A770</accession>
<dbReference type="RefSeq" id="WP_141780426.1">
    <property type="nucleotide sequence ID" value="NZ_VFOV01000001.1"/>
</dbReference>
<sequence length="500" mass="53552">MPHHARIPTLLAALVMVLGLAGFTTAHDSAPAPDAESTAGPTAGSASAPATATVAAPRASLARPVPGESVTLSGSIGSGVTRVVLQSFDHGAWRSVQEQTVAGSGDYAFAVTQPAWSARWRVLAPATEGEADERATRVSRPRTLFGQVQHATTSTPRSVHAGDKVAVSSFVSPARRGRPITLQRDTGDGWHHAADLTTDETGRATRTFEARHPGKTRFRTVARAHHGAPAVVGAATAVYALGERPVGVMAWRGDSADHPENTLDAFRSAVRHRADFIEMDFQPTADGEWVLMHDDDLRRTTDVESRFPERESQGPRAFTLEEIKQLDAGSWKAPRFRGTQVPSIEETFDAIGAAEKAYGHDVRLVVELKGESSAEMRALYRKVVALRPGWVEPKGHSDKAIFMSFDESHFDFPGAEATGMERIAVKDEPDPADDYPAGYDQVHIGTGLLSASLVSHYRRQGAEVGTWPAVGTPAVLRAAAAGVDYVTTDDVAAARKALLR</sequence>
<keyword evidence="2" id="KW-0732">Signal</keyword>
<dbReference type="PANTHER" id="PTHR46211:SF14">
    <property type="entry name" value="GLYCEROPHOSPHODIESTER PHOSPHODIESTERASE"/>
    <property type="match status" value="1"/>
</dbReference>
<feature type="signal peptide" evidence="2">
    <location>
        <begin position="1"/>
        <end position="26"/>
    </location>
</feature>
<gene>
    <name evidence="4" type="ORF">FB381_2317</name>
</gene>
<evidence type="ECO:0000313" key="5">
    <source>
        <dbReference type="Proteomes" id="UP000320209"/>
    </source>
</evidence>
<dbReference type="Pfam" id="PF03009">
    <property type="entry name" value="GDPD"/>
    <property type="match status" value="1"/>
</dbReference>
<comment type="caution">
    <text evidence="4">The sequence shown here is derived from an EMBL/GenBank/DDBJ whole genome shotgun (WGS) entry which is preliminary data.</text>
</comment>
<feature type="chain" id="PRO_5038918849" evidence="2">
    <location>
        <begin position="27"/>
        <end position="500"/>
    </location>
</feature>
<dbReference type="PROSITE" id="PS51704">
    <property type="entry name" value="GP_PDE"/>
    <property type="match status" value="1"/>
</dbReference>
<dbReference type="Gene3D" id="3.20.20.190">
    <property type="entry name" value="Phosphatidylinositol (PI) phosphodiesterase"/>
    <property type="match status" value="1"/>
</dbReference>
<protein>
    <submittedName>
        <fullName evidence="4">Glycerophosphoryl diester phosphodiesterase</fullName>
    </submittedName>
</protein>
<evidence type="ECO:0000259" key="3">
    <source>
        <dbReference type="PROSITE" id="PS51704"/>
    </source>
</evidence>
<dbReference type="InterPro" id="IPR030395">
    <property type="entry name" value="GP_PDE_dom"/>
</dbReference>
<dbReference type="EMBL" id="VFOV01000001">
    <property type="protein sequence ID" value="TQL68428.1"/>
    <property type="molecule type" value="Genomic_DNA"/>
</dbReference>
<proteinExistence type="predicted"/>